<proteinExistence type="predicted"/>
<evidence type="ECO:0000256" key="1">
    <source>
        <dbReference type="SAM" id="Coils"/>
    </source>
</evidence>
<feature type="coiled-coil region" evidence="1">
    <location>
        <begin position="310"/>
        <end position="398"/>
    </location>
</feature>
<dbReference type="Proteomes" id="UP000594263">
    <property type="component" value="Unplaced"/>
</dbReference>
<dbReference type="Gramene" id="Kaladp1156s0004.1.v1.1">
    <property type="protein sequence ID" value="Kaladp1156s0004.1.v1.1"/>
    <property type="gene ID" value="Kaladp1156s0004.v1.1"/>
</dbReference>
<keyword evidence="4" id="KW-1185">Reference proteome</keyword>
<dbReference type="AlphaFoldDB" id="A0A7N0VM43"/>
<evidence type="ECO:0000256" key="2">
    <source>
        <dbReference type="SAM" id="MobiDB-lite"/>
    </source>
</evidence>
<feature type="compositionally biased region" description="Basic residues" evidence="2">
    <location>
        <begin position="440"/>
        <end position="449"/>
    </location>
</feature>
<feature type="region of interest" description="Disordered" evidence="2">
    <location>
        <begin position="1"/>
        <end position="53"/>
    </location>
</feature>
<dbReference type="EnsemblPlants" id="Kaladp1156s0004.1.v1.1">
    <property type="protein sequence ID" value="Kaladp1156s0004.1.v1.1"/>
    <property type="gene ID" value="Kaladp1156s0004.v1.1"/>
</dbReference>
<dbReference type="PANTHER" id="PTHR37076:SF4">
    <property type="entry name" value="HISTONE-LYSINE N-METHYLTRANSFERASE, H3 LYSINE-79 SPECIFIC-LIKE"/>
    <property type="match status" value="1"/>
</dbReference>
<name>A0A7N0VM43_KALFE</name>
<keyword evidence="1" id="KW-0175">Coiled coil</keyword>
<evidence type="ECO:0000313" key="4">
    <source>
        <dbReference type="Proteomes" id="UP000594263"/>
    </source>
</evidence>
<accession>A0A7N0VM43</accession>
<feature type="region of interest" description="Disordered" evidence="2">
    <location>
        <begin position="424"/>
        <end position="449"/>
    </location>
</feature>
<feature type="compositionally biased region" description="Basic and acidic residues" evidence="2">
    <location>
        <begin position="25"/>
        <end position="53"/>
    </location>
</feature>
<dbReference type="PANTHER" id="PTHR37076">
    <property type="entry name" value="HISTONE-LYSINE N-METHYLTRANSFERASE, H3 LYSINE-79 SPECIFIC-LIKE-RELATED"/>
    <property type="match status" value="1"/>
</dbReference>
<sequence length="449" mass="52435">MHASSSVPANSKNEPAKPALSPGEVKIKAQELRERARKKKEEEERRLEREREKVGVPGGRLVDADSLRRRGNLSFQMTPPRRKKWTEAEERTLIHKYKEMVSYGILGKMKTREKKFKPIASCVNSVHHLCDPVAFPWQWTWKDVSTKVQNMRHQYLLVKQKIKKPLESSKSCSGGFGDEEFDWLEGLTHWSNFLRYKEVFGDVSLSCSEIENHENGCGGTAIREVGQHSGDGDFGVGMDGAENGVLGLGFEYEGRSGEVNYNDSNNNEIDVRMREGRRGGFPYAEDANESTMRKRSKFARGLEKKALGFLAHQLSQLKKMEAKLEQREAEREQERQRRDSVLIELDQERLRVWEEREKSREERGKVREEFRRLRNKQLEALMKETDDSERRREEQLQHENEWEERLNRRRSEWEKRLNEMLSWTPESRGDAEGAPTMKTHAIRRGIAKY</sequence>
<feature type="compositionally biased region" description="Polar residues" evidence="2">
    <location>
        <begin position="1"/>
        <end position="13"/>
    </location>
</feature>
<organism evidence="3 4">
    <name type="scientific">Kalanchoe fedtschenkoi</name>
    <name type="common">Lavender scallops</name>
    <name type="synonym">South American air plant</name>
    <dbReference type="NCBI Taxonomy" id="63787"/>
    <lineage>
        <taxon>Eukaryota</taxon>
        <taxon>Viridiplantae</taxon>
        <taxon>Streptophyta</taxon>
        <taxon>Embryophyta</taxon>
        <taxon>Tracheophyta</taxon>
        <taxon>Spermatophyta</taxon>
        <taxon>Magnoliopsida</taxon>
        <taxon>eudicotyledons</taxon>
        <taxon>Gunneridae</taxon>
        <taxon>Pentapetalae</taxon>
        <taxon>Saxifragales</taxon>
        <taxon>Crassulaceae</taxon>
        <taxon>Kalanchoe</taxon>
    </lineage>
</organism>
<reference evidence="3" key="1">
    <citation type="submission" date="2021-01" db="UniProtKB">
        <authorList>
            <consortium name="EnsemblPlants"/>
        </authorList>
    </citation>
    <scope>IDENTIFICATION</scope>
</reference>
<evidence type="ECO:0000313" key="3">
    <source>
        <dbReference type="EnsemblPlants" id="Kaladp1156s0004.1.v1.1"/>
    </source>
</evidence>
<dbReference type="OMA" id="DANESTM"/>
<protein>
    <submittedName>
        <fullName evidence="3">Uncharacterized protein</fullName>
    </submittedName>
</protein>